<accession>A0AAD7W985</accession>
<evidence type="ECO:0000313" key="3">
    <source>
        <dbReference type="Proteomes" id="UP001221898"/>
    </source>
</evidence>
<evidence type="ECO:0000256" key="1">
    <source>
        <dbReference type="SAM" id="MobiDB-lite"/>
    </source>
</evidence>
<gene>
    <name evidence="2" type="ORF">AAFF_G00147130</name>
</gene>
<name>A0AAD7W985_9TELE</name>
<feature type="compositionally biased region" description="Pro residues" evidence="1">
    <location>
        <begin position="241"/>
        <end position="255"/>
    </location>
</feature>
<dbReference type="EMBL" id="JAINUG010000201">
    <property type="protein sequence ID" value="KAJ8388095.1"/>
    <property type="molecule type" value="Genomic_DNA"/>
</dbReference>
<protein>
    <submittedName>
        <fullName evidence="2">Uncharacterized protein</fullName>
    </submittedName>
</protein>
<feature type="region of interest" description="Disordered" evidence="1">
    <location>
        <begin position="1"/>
        <end position="63"/>
    </location>
</feature>
<proteinExistence type="predicted"/>
<feature type="compositionally biased region" description="Polar residues" evidence="1">
    <location>
        <begin position="137"/>
        <end position="160"/>
    </location>
</feature>
<feature type="compositionally biased region" description="Basic and acidic residues" evidence="1">
    <location>
        <begin position="100"/>
        <end position="112"/>
    </location>
</feature>
<evidence type="ECO:0000313" key="2">
    <source>
        <dbReference type="EMBL" id="KAJ8388095.1"/>
    </source>
</evidence>
<feature type="compositionally biased region" description="Pro residues" evidence="1">
    <location>
        <begin position="46"/>
        <end position="58"/>
    </location>
</feature>
<organism evidence="2 3">
    <name type="scientific">Aldrovandia affinis</name>
    <dbReference type="NCBI Taxonomy" id="143900"/>
    <lineage>
        <taxon>Eukaryota</taxon>
        <taxon>Metazoa</taxon>
        <taxon>Chordata</taxon>
        <taxon>Craniata</taxon>
        <taxon>Vertebrata</taxon>
        <taxon>Euteleostomi</taxon>
        <taxon>Actinopterygii</taxon>
        <taxon>Neopterygii</taxon>
        <taxon>Teleostei</taxon>
        <taxon>Notacanthiformes</taxon>
        <taxon>Halosauridae</taxon>
        <taxon>Aldrovandia</taxon>
    </lineage>
</organism>
<feature type="compositionally biased region" description="Basic and acidic residues" evidence="1">
    <location>
        <begin position="13"/>
        <end position="33"/>
    </location>
</feature>
<dbReference type="Proteomes" id="UP001221898">
    <property type="component" value="Unassembled WGS sequence"/>
</dbReference>
<reference evidence="2" key="1">
    <citation type="journal article" date="2023" name="Science">
        <title>Genome structures resolve the early diversification of teleost fishes.</title>
        <authorList>
            <person name="Parey E."/>
            <person name="Louis A."/>
            <person name="Montfort J."/>
            <person name="Bouchez O."/>
            <person name="Roques C."/>
            <person name="Iampietro C."/>
            <person name="Lluch J."/>
            <person name="Castinel A."/>
            <person name="Donnadieu C."/>
            <person name="Desvignes T."/>
            <person name="Floi Bucao C."/>
            <person name="Jouanno E."/>
            <person name="Wen M."/>
            <person name="Mejri S."/>
            <person name="Dirks R."/>
            <person name="Jansen H."/>
            <person name="Henkel C."/>
            <person name="Chen W.J."/>
            <person name="Zahm M."/>
            <person name="Cabau C."/>
            <person name="Klopp C."/>
            <person name="Thompson A.W."/>
            <person name="Robinson-Rechavi M."/>
            <person name="Braasch I."/>
            <person name="Lecointre G."/>
            <person name="Bobe J."/>
            <person name="Postlethwait J.H."/>
            <person name="Berthelot C."/>
            <person name="Roest Crollius H."/>
            <person name="Guiguen Y."/>
        </authorList>
    </citation>
    <scope>NUCLEOTIDE SEQUENCE</scope>
    <source>
        <strain evidence="2">NC1722</strain>
    </source>
</reference>
<comment type="caution">
    <text evidence="2">The sequence shown here is derived from an EMBL/GenBank/DDBJ whole genome shotgun (WGS) entry which is preliminary data.</text>
</comment>
<dbReference type="AlphaFoldDB" id="A0AAD7W985"/>
<feature type="region of interest" description="Disordered" evidence="1">
    <location>
        <begin position="96"/>
        <end position="293"/>
    </location>
</feature>
<sequence>MWVSSVGVAAWPRDSRAGLDPEAGVDRARHADPLQRGGAVVEPHPVKAPPPPPAPPPSRCTQRRLNPLQCQPACRGCAQRPACKTVSPINYVSSQRYGRTHGEEAAEAEGWRRARAVQSPAGRGGGGRGGEGPYVRSSHSPPSQKGSTCSSETAALTRYTSDWRVGGWEGPAPGANAPLKPPTLPTRLQRHRSATRVWAGSEHASRCPSPHALRPATLSRLKEHPSQSPRQVKKHRSAPKRPAPSPSPPPPPPTPIAHDDARPRGVASGMARGQSDFPRWKYPPSSIKEQRGR</sequence>
<keyword evidence="3" id="KW-1185">Reference proteome</keyword>
<feature type="compositionally biased region" description="Gly residues" evidence="1">
    <location>
        <begin position="122"/>
        <end position="132"/>
    </location>
</feature>